<dbReference type="InterPro" id="IPR046847">
    <property type="entry name" value="Xre-like_HTH"/>
</dbReference>
<proteinExistence type="predicted"/>
<dbReference type="RefSeq" id="WP_046555976.1">
    <property type="nucleotide sequence ID" value="NZ_LAHO01000001.1"/>
</dbReference>
<protein>
    <recommendedName>
        <fullName evidence="5">DUF2384 domain-containing protein</fullName>
    </recommendedName>
</protein>
<dbReference type="GO" id="GO:0003677">
    <property type="term" value="F:DNA binding"/>
    <property type="evidence" value="ECO:0007669"/>
    <property type="project" value="InterPro"/>
</dbReference>
<dbReference type="PATRIC" id="fig|336831.14.peg.2480"/>
<keyword evidence="4" id="KW-1185">Reference proteome</keyword>
<dbReference type="Proteomes" id="UP000034228">
    <property type="component" value="Unassembled WGS sequence"/>
</dbReference>
<comment type="caution">
    <text evidence="3">The sequence shown here is derived from an EMBL/GenBank/DDBJ whole genome shotgun (WGS) entry which is preliminary data.</text>
</comment>
<dbReference type="Pfam" id="PF20432">
    <property type="entry name" value="Xre-like-HTH"/>
    <property type="match status" value="1"/>
</dbReference>
<dbReference type="Pfam" id="PF09722">
    <property type="entry name" value="Xre_MbcA_ParS_C"/>
    <property type="match status" value="1"/>
</dbReference>
<evidence type="ECO:0000259" key="1">
    <source>
        <dbReference type="Pfam" id="PF09722"/>
    </source>
</evidence>
<feature type="domain" description="Antitoxin Xre-like helix-turn-helix" evidence="2">
    <location>
        <begin position="14"/>
        <end position="74"/>
    </location>
</feature>
<name>A0A0M2VCY0_9GAMM</name>
<dbReference type="EMBL" id="LAHO01000001">
    <property type="protein sequence ID" value="KKO47445.1"/>
    <property type="molecule type" value="Genomic_DNA"/>
</dbReference>
<dbReference type="AlphaFoldDB" id="A0A0M2VCY0"/>
<evidence type="ECO:0000313" key="3">
    <source>
        <dbReference type="EMBL" id="KKO47445.1"/>
    </source>
</evidence>
<gene>
    <name evidence="3" type="ORF">WG68_01350</name>
</gene>
<sequence>MQTAQIIQPDRQSQRQVAATGLKAVFAILAKWQCSPEQIQRILQISKAAYYKYRHDPYCASLTQDQIERISYLLNIHSSLRLLFDNPQNLYGFMALPNHNPYFNGKSPLDIISSGQFAALYETFKHIDALRGGMW</sequence>
<reference evidence="3 4" key="1">
    <citation type="submission" date="2015-03" db="EMBL/GenBank/DDBJ databases">
        <title>Draft genome sequences of two protease-producing strains of Arsukibacterium isolated from two cold and alkaline environments.</title>
        <authorList>
            <person name="Lylloff J.E."/>
            <person name="Skov L.B."/>
            <person name="Jepsen M."/>
            <person name="Hallin P.F."/>
            <person name="Sorensen S.J."/>
            <person name="Stougaard P."/>
            <person name="Glaring M.A."/>
        </authorList>
    </citation>
    <scope>NUCLEOTIDE SEQUENCE [LARGE SCALE GENOMIC DNA]</scope>
    <source>
        <strain evidence="3 4">GCM72</strain>
    </source>
</reference>
<evidence type="ECO:0000313" key="4">
    <source>
        <dbReference type="Proteomes" id="UP000034228"/>
    </source>
</evidence>
<evidence type="ECO:0008006" key="5">
    <source>
        <dbReference type="Google" id="ProtNLM"/>
    </source>
</evidence>
<accession>A0A0M2VCY0</accession>
<organism evidence="3 4">
    <name type="scientific">Arsukibacterium ikkense</name>
    <dbReference type="NCBI Taxonomy" id="336831"/>
    <lineage>
        <taxon>Bacteria</taxon>
        <taxon>Pseudomonadati</taxon>
        <taxon>Pseudomonadota</taxon>
        <taxon>Gammaproteobacteria</taxon>
        <taxon>Chromatiales</taxon>
        <taxon>Chromatiaceae</taxon>
        <taxon>Arsukibacterium</taxon>
    </lineage>
</organism>
<feature type="domain" description="Antitoxin Xre/MbcA/ParS-like toxin-binding" evidence="1">
    <location>
        <begin position="79"/>
        <end position="133"/>
    </location>
</feature>
<dbReference type="InterPro" id="IPR024467">
    <property type="entry name" value="Xre/MbcA/ParS-like_toxin-bd"/>
</dbReference>
<dbReference type="OrthoDB" id="117888at2"/>
<dbReference type="STRING" id="336831.WG68_01350"/>
<evidence type="ECO:0000259" key="2">
    <source>
        <dbReference type="Pfam" id="PF20432"/>
    </source>
</evidence>